<evidence type="ECO:0008006" key="3">
    <source>
        <dbReference type="Google" id="ProtNLM"/>
    </source>
</evidence>
<dbReference type="KEGG" id="nah:F5544_39015"/>
<dbReference type="AlphaFoldDB" id="A0A6G9YQX7"/>
<protein>
    <recommendedName>
        <fullName evidence="3">Helix-turn-helix domain-containing protein</fullName>
    </recommendedName>
</protein>
<gene>
    <name evidence="1" type="ORF">F5544_39015</name>
</gene>
<accession>A0A6G9YQX7</accession>
<dbReference type="Pfam" id="PF13560">
    <property type="entry name" value="HTH_31"/>
    <property type="match status" value="1"/>
</dbReference>
<keyword evidence="2" id="KW-1185">Reference proteome</keyword>
<dbReference type="EMBL" id="CP046172">
    <property type="protein sequence ID" value="QIS15624.1"/>
    <property type="molecule type" value="Genomic_DNA"/>
</dbReference>
<evidence type="ECO:0000313" key="1">
    <source>
        <dbReference type="EMBL" id="QIS15624.1"/>
    </source>
</evidence>
<sequence length="300" mass="33671">MGAVGRPERPLDPSEGPRENFAYQLRQLRKSAGEPKYRAMAQLGHYSANTLSEAAGGKKFPSWEVTRAFVVACHGDEREWRERWNACRQALQQRGAGPRSDARPAMSRGEQVSGAGRWSWLRWPAFGFAAIAMAILLVYDHRPSAVSHSTFIGQADFGAYCQAQSYTTASLTGHTAYDWKCTGPQERSEPISAVRACRWQYHSATATGRYDDINIPSSWQCWDHVDILGRVDLDAYCRAQGFVRATLDGQTVDTWSCLAPDSSHSRIDPDSACRWRYGAKVLIANPGVYDEPWDRWDCWA</sequence>
<reference evidence="1 2" key="1">
    <citation type="journal article" date="2019" name="ACS Chem. Biol.">
        <title>Identification and Mobilization of a Cryptic Antibiotic Biosynthesis Gene Locus from a Human-Pathogenic Nocardia Isolate.</title>
        <authorList>
            <person name="Herisse M."/>
            <person name="Ishida K."/>
            <person name="Porter J.L."/>
            <person name="Howden B."/>
            <person name="Hertweck C."/>
            <person name="Stinear T.P."/>
            <person name="Pidot S.J."/>
        </authorList>
    </citation>
    <scope>NUCLEOTIDE SEQUENCE [LARGE SCALE GENOMIC DNA]</scope>
    <source>
        <strain evidence="1 2">AUSMDU00012717</strain>
    </source>
</reference>
<dbReference type="RefSeq" id="WP_167477844.1">
    <property type="nucleotide sequence ID" value="NZ_CP046172.1"/>
</dbReference>
<organism evidence="1 2">
    <name type="scientific">Nocardia arthritidis</name>
    <dbReference type="NCBI Taxonomy" id="228602"/>
    <lineage>
        <taxon>Bacteria</taxon>
        <taxon>Bacillati</taxon>
        <taxon>Actinomycetota</taxon>
        <taxon>Actinomycetes</taxon>
        <taxon>Mycobacteriales</taxon>
        <taxon>Nocardiaceae</taxon>
        <taxon>Nocardia</taxon>
    </lineage>
</organism>
<dbReference type="Proteomes" id="UP000503540">
    <property type="component" value="Chromosome"/>
</dbReference>
<evidence type="ECO:0000313" key="2">
    <source>
        <dbReference type="Proteomes" id="UP000503540"/>
    </source>
</evidence>
<proteinExistence type="predicted"/>
<name>A0A6G9YQX7_9NOCA</name>